<name>A0A2P4R3T7_9LACO</name>
<comment type="caution">
    <text evidence="1">The sequence shown here is derived from an EMBL/GenBank/DDBJ whole genome shotgun (WGS) entry which is preliminary data.</text>
</comment>
<protein>
    <submittedName>
        <fullName evidence="1">Uncharacterized protein</fullName>
    </submittedName>
</protein>
<dbReference type="AlphaFoldDB" id="A0A2P4R3T7"/>
<reference evidence="1" key="1">
    <citation type="submission" date="2018-01" db="EMBL/GenBank/DDBJ databases">
        <title>Genome sequnecing of Lactobacillus formosensis KACC 18721.</title>
        <authorList>
            <person name="Kim S.-J."/>
            <person name="Heo J."/>
        </authorList>
    </citation>
    <scope>NUCLEOTIDE SEQUENCE</scope>
    <source>
        <strain evidence="1">KACC 18721</strain>
    </source>
</reference>
<organism evidence="1">
    <name type="scientific">Companilactobacillus formosensis</name>
    <dbReference type="NCBI Taxonomy" id="1617889"/>
    <lineage>
        <taxon>Bacteria</taxon>
        <taxon>Bacillati</taxon>
        <taxon>Bacillota</taxon>
        <taxon>Bacilli</taxon>
        <taxon>Lactobacillales</taxon>
        <taxon>Lactobacillaceae</taxon>
        <taxon>Companilactobacillus</taxon>
    </lineage>
</organism>
<accession>A0A2P4R3T7</accession>
<proteinExistence type="predicted"/>
<evidence type="ECO:0000313" key="1">
    <source>
        <dbReference type="EMBL" id="POH35913.1"/>
    </source>
</evidence>
<gene>
    <name evidence="1" type="ORF">C2R26_11300</name>
</gene>
<dbReference type="EMBL" id="PPWZ01000097">
    <property type="protein sequence ID" value="POH35913.1"/>
    <property type="molecule type" value="Genomic_DNA"/>
</dbReference>
<sequence>MFKKNNNVVDVDATGSFIDSLTYWQAINLWATLLVAKNKSKSLKQARNEAEVKYSDIDKLKYELNEALNSPIYSQS</sequence>